<dbReference type="EMBL" id="JQCB01000006">
    <property type="protein sequence ID" value="KRN96014.1"/>
    <property type="molecule type" value="Genomic_DNA"/>
</dbReference>
<evidence type="ECO:0008006" key="5">
    <source>
        <dbReference type="Google" id="ProtNLM"/>
    </source>
</evidence>
<evidence type="ECO:0000313" key="4">
    <source>
        <dbReference type="Proteomes" id="UP000321429"/>
    </source>
</evidence>
<dbReference type="PATRIC" id="fig|348151.3.peg.1744"/>
<dbReference type="EMBL" id="BJUD01000020">
    <property type="protein sequence ID" value="GEK28829.1"/>
    <property type="molecule type" value="Genomic_DNA"/>
</dbReference>
<proteinExistence type="predicted"/>
<organism evidence="2 3">
    <name type="scientific">Furfurilactobacillus siliginis</name>
    <dbReference type="NCBI Taxonomy" id="348151"/>
    <lineage>
        <taxon>Bacteria</taxon>
        <taxon>Bacillati</taxon>
        <taxon>Bacillota</taxon>
        <taxon>Bacilli</taxon>
        <taxon>Lactobacillales</taxon>
        <taxon>Lactobacillaceae</taxon>
        <taxon>Furfurilactobacillus</taxon>
    </lineage>
</organism>
<reference evidence="2 3" key="1">
    <citation type="journal article" date="2015" name="Genome Announc.">
        <title>Expanding the biotechnology potential of lactobacilli through comparative genomics of 213 strains and associated genera.</title>
        <authorList>
            <person name="Sun Z."/>
            <person name="Harris H.M."/>
            <person name="McCann A."/>
            <person name="Guo C."/>
            <person name="Argimon S."/>
            <person name="Zhang W."/>
            <person name="Yang X."/>
            <person name="Jeffery I.B."/>
            <person name="Cooney J.C."/>
            <person name="Kagawa T.F."/>
            <person name="Liu W."/>
            <person name="Song Y."/>
            <person name="Salvetti E."/>
            <person name="Wrobel A."/>
            <person name="Rasinkangas P."/>
            <person name="Parkhill J."/>
            <person name="Rea M.C."/>
            <person name="O'Sullivan O."/>
            <person name="Ritari J."/>
            <person name="Douillard F.P."/>
            <person name="Paul Ross R."/>
            <person name="Yang R."/>
            <person name="Briner A.E."/>
            <person name="Felis G.E."/>
            <person name="de Vos W.M."/>
            <person name="Barrangou R."/>
            <person name="Klaenhammer T.R."/>
            <person name="Caufield P.W."/>
            <person name="Cui Y."/>
            <person name="Zhang H."/>
            <person name="O'Toole P.W."/>
        </authorList>
    </citation>
    <scope>NUCLEOTIDE SEQUENCE [LARGE SCALE GENOMIC DNA]</scope>
    <source>
        <strain evidence="2 3">DSM 22696</strain>
    </source>
</reference>
<accession>A0A0R2L325</accession>
<evidence type="ECO:0000313" key="2">
    <source>
        <dbReference type="EMBL" id="KRN96014.1"/>
    </source>
</evidence>
<protein>
    <recommendedName>
        <fullName evidence="5">GyrI-like small molecule binding domain-containing protein</fullName>
    </recommendedName>
</protein>
<keyword evidence="3" id="KW-1185">Reference proteome</keyword>
<dbReference type="Proteomes" id="UP000051139">
    <property type="component" value="Unassembled WGS sequence"/>
</dbReference>
<comment type="caution">
    <text evidence="2">The sequence shown here is derived from an EMBL/GenBank/DDBJ whole genome shotgun (WGS) entry which is preliminary data.</text>
</comment>
<dbReference type="OrthoDB" id="2300413at2"/>
<dbReference type="STRING" id="348151.IV55_GL001692"/>
<dbReference type="AlphaFoldDB" id="A0A0R2L325"/>
<evidence type="ECO:0000313" key="3">
    <source>
        <dbReference type="Proteomes" id="UP000051139"/>
    </source>
</evidence>
<gene>
    <name evidence="2" type="ORF">IV55_GL001692</name>
    <name evidence="1" type="ORF">LSI01_11400</name>
</gene>
<dbReference type="Proteomes" id="UP000321429">
    <property type="component" value="Unassembled WGS sequence"/>
</dbReference>
<reference evidence="1 4" key="2">
    <citation type="submission" date="2019-07" db="EMBL/GenBank/DDBJ databases">
        <title>Whole genome shotgun sequence of Lactobacillus siliginis NBRC 101315.</title>
        <authorList>
            <person name="Hosoyama A."/>
            <person name="Uohara A."/>
            <person name="Ohji S."/>
            <person name="Ichikawa N."/>
        </authorList>
    </citation>
    <scope>NUCLEOTIDE SEQUENCE [LARGE SCALE GENOMIC DNA]</scope>
    <source>
        <strain evidence="1 4">NBRC 101315</strain>
    </source>
</reference>
<name>A0A0R2L325_9LACO</name>
<sequence length="164" mass="18884">MKVTHRQLVTEPERQLFGLPYASQQNGSYNYAWLDWETTDKFKELETINKPLDPAKIGLLVFGAGEPVYWIGKWFRKGQKVPEGFQSIKVPESPAAVAWVNGNPDTGDLFGNLAMEAAHKDLLSHHMMTDNDWDNLAYAYERYDPSRFQPEENPTTLDYVFFVH</sequence>
<evidence type="ECO:0000313" key="1">
    <source>
        <dbReference type="EMBL" id="GEK28829.1"/>
    </source>
</evidence>
<dbReference type="RefSeq" id="WP_057810209.1">
    <property type="nucleotide sequence ID" value="NZ_BJUD01000020.1"/>
</dbReference>